<dbReference type="Gene3D" id="3.30.420.10">
    <property type="entry name" value="Ribonuclease H-like superfamily/Ribonuclease H"/>
    <property type="match status" value="1"/>
</dbReference>
<dbReference type="CDD" id="cd06127">
    <property type="entry name" value="DEDDh"/>
    <property type="match status" value="1"/>
</dbReference>
<dbReference type="Pfam" id="PF00929">
    <property type="entry name" value="RNase_T"/>
    <property type="match status" value="1"/>
</dbReference>
<dbReference type="RefSeq" id="WP_169115630.1">
    <property type="nucleotide sequence ID" value="NZ_JAAAUB010000004.1"/>
</dbReference>
<dbReference type="InterPro" id="IPR003660">
    <property type="entry name" value="HAMP_dom"/>
</dbReference>
<dbReference type="NCBIfam" id="TIGR00229">
    <property type="entry name" value="sensory_box"/>
    <property type="match status" value="1"/>
</dbReference>
<dbReference type="CDD" id="cd00130">
    <property type="entry name" value="PAS"/>
    <property type="match status" value="1"/>
</dbReference>
<keyword evidence="3" id="KW-0378">Hydrolase</keyword>
<feature type="domain" description="HAMP" evidence="8">
    <location>
        <begin position="72"/>
        <end position="124"/>
    </location>
</feature>
<proteinExistence type="predicted"/>
<evidence type="ECO:0000259" key="8">
    <source>
        <dbReference type="PROSITE" id="PS50885"/>
    </source>
</evidence>
<feature type="coiled-coil region" evidence="6">
    <location>
        <begin position="105"/>
        <end position="157"/>
    </location>
</feature>
<dbReference type="InterPro" id="IPR036397">
    <property type="entry name" value="RNaseH_sf"/>
</dbReference>
<dbReference type="SMART" id="SM00479">
    <property type="entry name" value="EXOIII"/>
    <property type="match status" value="1"/>
</dbReference>
<reference evidence="9 10" key="1">
    <citation type="journal article" date="2020" name="Curr. Microbiol.">
        <title>Tepidiphilus baoligensis sp. nov., a Novel Bacterium of the Family Hydrogenophilaceae Isolated from an Oil Reservoir.</title>
        <authorList>
            <person name="Zhang X."/>
            <person name="Wang G."/>
            <person name="Ma X."/>
            <person name="Yu J."/>
            <person name="You J."/>
            <person name="Xue Y."/>
            <person name="Ma Y."/>
        </authorList>
    </citation>
    <scope>NUCLEOTIDE SEQUENCE [LARGE SCALE GENOMIC DNA]</scope>
    <source>
        <strain evidence="9 10">B18-69</strain>
    </source>
</reference>
<dbReference type="PANTHER" id="PTHR30231">
    <property type="entry name" value="DNA POLYMERASE III SUBUNIT EPSILON"/>
    <property type="match status" value="1"/>
</dbReference>
<dbReference type="NCBIfam" id="TIGR00573">
    <property type="entry name" value="dnaq"/>
    <property type="match status" value="1"/>
</dbReference>
<keyword evidence="10" id="KW-1185">Reference proteome</keyword>
<evidence type="ECO:0000256" key="2">
    <source>
        <dbReference type="ARBA" id="ARBA00022722"/>
    </source>
</evidence>
<dbReference type="InterPro" id="IPR012337">
    <property type="entry name" value="RNaseH-like_sf"/>
</dbReference>
<accession>A0ABX1QK89</accession>
<gene>
    <name evidence="9" type="ORF">GV368_04400</name>
</gene>
<evidence type="ECO:0000256" key="6">
    <source>
        <dbReference type="SAM" id="Coils"/>
    </source>
</evidence>
<comment type="catalytic activity">
    <reaction evidence="5">
        <text>DNA(n) + a 2'-deoxyribonucleoside 5'-triphosphate = DNA(n+1) + diphosphate</text>
        <dbReference type="Rhea" id="RHEA:22508"/>
        <dbReference type="Rhea" id="RHEA-COMP:17339"/>
        <dbReference type="Rhea" id="RHEA-COMP:17340"/>
        <dbReference type="ChEBI" id="CHEBI:33019"/>
        <dbReference type="ChEBI" id="CHEBI:61560"/>
        <dbReference type="ChEBI" id="CHEBI:173112"/>
        <dbReference type="EC" id="2.7.7.7"/>
    </reaction>
</comment>
<evidence type="ECO:0000313" key="10">
    <source>
        <dbReference type="Proteomes" id="UP000669605"/>
    </source>
</evidence>
<evidence type="ECO:0000256" key="3">
    <source>
        <dbReference type="ARBA" id="ARBA00022801"/>
    </source>
</evidence>
<evidence type="ECO:0000256" key="5">
    <source>
        <dbReference type="ARBA" id="ARBA00049244"/>
    </source>
</evidence>
<comment type="caution">
    <text evidence="9">The sequence shown here is derived from an EMBL/GenBank/DDBJ whole genome shotgun (WGS) entry which is preliminary data.</text>
</comment>
<dbReference type="InterPro" id="IPR013520">
    <property type="entry name" value="Ribonucl_H"/>
</dbReference>
<dbReference type="SUPFAM" id="SSF55785">
    <property type="entry name" value="PYP-like sensor domain (PAS domain)"/>
    <property type="match status" value="1"/>
</dbReference>
<keyword evidence="7" id="KW-0472">Membrane</keyword>
<protein>
    <recommendedName>
        <fullName evidence="1">DNA-directed DNA polymerase</fullName>
        <ecNumber evidence="1">2.7.7.7</ecNumber>
    </recommendedName>
</protein>
<dbReference type="PANTHER" id="PTHR30231:SF4">
    <property type="entry name" value="PROTEIN NEN2"/>
    <property type="match status" value="1"/>
</dbReference>
<dbReference type="EMBL" id="JAAAUB010000004">
    <property type="protein sequence ID" value="NMH16357.1"/>
    <property type="molecule type" value="Genomic_DNA"/>
</dbReference>
<keyword evidence="2" id="KW-0540">Nuclease</keyword>
<keyword evidence="4" id="KW-0269">Exonuclease</keyword>
<dbReference type="Gene3D" id="3.30.450.20">
    <property type="entry name" value="PAS domain"/>
    <property type="match status" value="1"/>
</dbReference>
<dbReference type="InterPro" id="IPR006054">
    <property type="entry name" value="DnaQ"/>
</dbReference>
<keyword evidence="7" id="KW-1133">Transmembrane helix</keyword>
<organism evidence="9 10">
    <name type="scientific">Tepidiphilus baoligensis</name>
    <dbReference type="NCBI Taxonomy" id="2698687"/>
    <lineage>
        <taxon>Bacteria</taxon>
        <taxon>Pseudomonadati</taxon>
        <taxon>Pseudomonadota</taxon>
        <taxon>Hydrogenophilia</taxon>
        <taxon>Hydrogenophilales</taxon>
        <taxon>Hydrogenophilaceae</taxon>
        <taxon>Tepidiphilus</taxon>
    </lineage>
</organism>
<dbReference type="SUPFAM" id="SSF53098">
    <property type="entry name" value="Ribonuclease H-like"/>
    <property type="match status" value="1"/>
</dbReference>
<feature type="transmembrane region" description="Helical" evidence="7">
    <location>
        <begin position="47"/>
        <end position="71"/>
    </location>
</feature>
<dbReference type="PROSITE" id="PS50885">
    <property type="entry name" value="HAMP"/>
    <property type="match status" value="1"/>
</dbReference>
<evidence type="ECO:0000256" key="4">
    <source>
        <dbReference type="ARBA" id="ARBA00022839"/>
    </source>
</evidence>
<keyword evidence="7" id="KW-0812">Transmembrane</keyword>
<evidence type="ECO:0000256" key="7">
    <source>
        <dbReference type="SAM" id="Phobius"/>
    </source>
</evidence>
<dbReference type="Proteomes" id="UP000669605">
    <property type="component" value="Unassembled WGS sequence"/>
</dbReference>
<keyword evidence="6" id="KW-0175">Coiled coil</keyword>
<evidence type="ECO:0000256" key="1">
    <source>
        <dbReference type="ARBA" id="ARBA00012417"/>
    </source>
</evidence>
<name>A0ABX1QK89_9PROT</name>
<dbReference type="InterPro" id="IPR000014">
    <property type="entry name" value="PAS"/>
</dbReference>
<dbReference type="EC" id="2.7.7.7" evidence="1"/>
<dbReference type="InterPro" id="IPR035965">
    <property type="entry name" value="PAS-like_dom_sf"/>
</dbReference>
<sequence length="719" mass="79853">MGARWRFALAVVVLAALMTGPFLLTGAMVWADASEEARDALRALAERWLPLGGVTTVAGFALGIALLARLFRHYVQGLLRMAEGLDVLRRANPGFRVPEEGPREVVTLAQAINRLADERDRLLAELDTRVREARHAVEEERNRLAALMAQLAEAVIVCNAEGRILLYNEAARRLAQSFGDSATVAASGWIGLGRSIHALLDPDLVAHVFESLEVMLEQGEVRPSMQVVTATPAGALVRVRVSPIAGEAAKEQISGYVLMLEDVTDQIEREASRNELLFELTEGNRAAIANIRLAAEMLHLPDVDEAMRARFRAVIAREVEAVSTRLDVASRAFADALRARWPLEPMRGADLLHAAAAYLKRRLDVVLELEILDEELWFEADHFSLLQALAFLAGRLVEDYGVPMLRLRLSGDDRLVYLDLVWSGGSLSNEIVTGWELEPLGLGGTRSPLTLRDVLDRHGAAMWFDREKARHRAFVRLALPRKQSVRLPPSATPAVPALEEGRPEFYDFDLFAWSDKATALEDRSLAELSYTVFDTETTGLDPSGGDEIIQIGATRIVNGRLLKHESFEQLIDPRRPLDPASIAVHHITPEMLEGQPTIEEVLPAFHRFAQDTVLVAHNAAFDMRFLQLKEEKLGVRFDQPVLDTLLLAAFLLPNQEHSLEALAHYFGVRVLGRHTALGDALVTAEIFLKMIPLLAEKGVVTLRQAREASQQTYYARLRY</sequence>
<evidence type="ECO:0000313" key="9">
    <source>
        <dbReference type="EMBL" id="NMH16357.1"/>
    </source>
</evidence>